<keyword evidence="2" id="KW-1185">Reference proteome</keyword>
<comment type="caution">
    <text evidence="1">The sequence shown here is derived from an EMBL/GenBank/DDBJ whole genome shotgun (WGS) entry which is preliminary data.</text>
</comment>
<gene>
    <name evidence="1" type="ORF">HNR36_001139</name>
</gene>
<evidence type="ECO:0000313" key="1">
    <source>
        <dbReference type="EMBL" id="MBB5148753.1"/>
    </source>
</evidence>
<protein>
    <submittedName>
        <fullName evidence="1">Uncharacterized protein</fullName>
    </submittedName>
</protein>
<dbReference type="EMBL" id="JACHGZ010000009">
    <property type="protein sequence ID" value="MBB5148753.1"/>
    <property type="molecule type" value="Genomic_DNA"/>
</dbReference>
<sequence length="53" mass="6482">MNKNQIIFMNQSHRNFNMYIGHKEKFDFFKDVMSKQPPTEDEKIISLDNYLKK</sequence>
<reference evidence="1 2" key="1">
    <citation type="submission" date="2020-08" db="EMBL/GenBank/DDBJ databases">
        <title>Genomic Encyclopedia of Type Strains, Phase IV (KMG-IV): sequencing the most valuable type-strain genomes for metagenomic binning, comparative biology and taxonomic classification.</title>
        <authorList>
            <person name="Goeker M."/>
        </authorList>
    </citation>
    <scope>NUCLEOTIDE SEQUENCE [LARGE SCALE GENOMIC DNA]</scope>
    <source>
        <strain evidence="1 2">DSM 10633</strain>
    </source>
</reference>
<organism evidence="1 2">
    <name type="scientific">Ureibacillus thermosphaericus</name>
    <dbReference type="NCBI Taxonomy" id="51173"/>
    <lineage>
        <taxon>Bacteria</taxon>
        <taxon>Bacillati</taxon>
        <taxon>Bacillota</taxon>
        <taxon>Bacilli</taxon>
        <taxon>Bacillales</taxon>
        <taxon>Caryophanaceae</taxon>
        <taxon>Ureibacillus</taxon>
    </lineage>
</organism>
<dbReference type="AlphaFoldDB" id="A0A840PRY1"/>
<accession>A0A840PRY1</accession>
<proteinExistence type="predicted"/>
<name>A0A840PRY1_URETH</name>
<evidence type="ECO:0000313" key="2">
    <source>
        <dbReference type="Proteomes" id="UP000557217"/>
    </source>
</evidence>
<dbReference type="Proteomes" id="UP000557217">
    <property type="component" value="Unassembled WGS sequence"/>
</dbReference>
<dbReference type="RefSeq" id="WP_168412189.1">
    <property type="nucleotide sequence ID" value="NZ_AP018335.1"/>
</dbReference>